<dbReference type="EMBL" id="CALNXJ010000001">
    <property type="protein sequence ID" value="CAH3032206.1"/>
    <property type="molecule type" value="Genomic_DNA"/>
</dbReference>
<organism evidence="1 2">
    <name type="scientific">Pocillopora meandrina</name>
    <dbReference type="NCBI Taxonomy" id="46732"/>
    <lineage>
        <taxon>Eukaryota</taxon>
        <taxon>Metazoa</taxon>
        <taxon>Cnidaria</taxon>
        <taxon>Anthozoa</taxon>
        <taxon>Hexacorallia</taxon>
        <taxon>Scleractinia</taxon>
        <taxon>Astrocoeniina</taxon>
        <taxon>Pocilloporidae</taxon>
        <taxon>Pocillopora</taxon>
    </lineage>
</organism>
<accession>A0AAU9VKR0</accession>
<proteinExistence type="predicted"/>
<reference evidence="1 2" key="1">
    <citation type="submission" date="2022-05" db="EMBL/GenBank/DDBJ databases">
        <authorList>
            <consortium name="Genoscope - CEA"/>
            <person name="William W."/>
        </authorList>
    </citation>
    <scope>NUCLEOTIDE SEQUENCE [LARGE SCALE GENOMIC DNA]</scope>
</reference>
<comment type="caution">
    <text evidence="1">The sequence shown here is derived from an EMBL/GenBank/DDBJ whole genome shotgun (WGS) entry which is preliminary data.</text>
</comment>
<evidence type="ECO:0000313" key="2">
    <source>
        <dbReference type="Proteomes" id="UP001159428"/>
    </source>
</evidence>
<protein>
    <submittedName>
        <fullName evidence="1">Uncharacterized protein</fullName>
    </submittedName>
</protein>
<dbReference type="Proteomes" id="UP001159428">
    <property type="component" value="Unassembled WGS sequence"/>
</dbReference>
<dbReference type="AlphaFoldDB" id="A0AAU9VKR0"/>
<gene>
    <name evidence="1" type="ORF">PMEA_00001048</name>
</gene>
<evidence type="ECO:0000313" key="1">
    <source>
        <dbReference type="EMBL" id="CAH3032206.1"/>
    </source>
</evidence>
<name>A0AAU9VKR0_9CNID</name>
<sequence>MATSQRTWQPENQEPNHGNTRVLRYSLCKLISAIVSHLNLTSEQRMESLTTRQPTEESKQLWKTLNWEYPGGAEYTCITRTLEKQKELLQHMYLQGEDTSQKELLVQLLRKIWKYIQLSKFTRMGLSSSLHHQDEWKPFVLPNKGDESDTFQQQVEKLLSFLKNEMAEYDTQVLDHSRNNEESLLQEFSSSYTHQEL</sequence>
<keyword evidence="2" id="KW-1185">Reference proteome</keyword>